<reference evidence="2 3" key="1">
    <citation type="journal article" date="2013" name="Genome Announc.">
        <title>Draft Genome Sequence of Arthrobacter gangotriensis Strain Lz1yT, Isolated from a Penguin Rookery Soil Sample Collected in Antarctica, near the Indian Station Dakshin Gangotri.</title>
        <authorList>
            <person name="Shivaji S."/>
            <person name="Ara S."/>
            <person name="Bandi S."/>
            <person name="Singh A."/>
            <person name="Kumar Pinnaka A."/>
        </authorList>
    </citation>
    <scope>NUCLEOTIDE SEQUENCE [LARGE SCALE GENOMIC DNA]</scope>
    <source>
        <strain evidence="2 3">Lz1y</strain>
    </source>
</reference>
<feature type="transmembrane region" description="Helical" evidence="1">
    <location>
        <begin position="225"/>
        <end position="242"/>
    </location>
</feature>
<feature type="transmembrane region" description="Helical" evidence="1">
    <location>
        <begin position="162"/>
        <end position="188"/>
    </location>
</feature>
<evidence type="ECO:0000313" key="2">
    <source>
        <dbReference type="EMBL" id="EMQ96908.1"/>
    </source>
</evidence>
<protein>
    <recommendedName>
        <fullName evidence="4">Energy-coupling factor transport system substrate-specific component</fullName>
    </recommendedName>
</protein>
<name>M7NEI3_9MICC</name>
<keyword evidence="1" id="KW-0472">Membrane</keyword>
<dbReference type="AlphaFoldDB" id="M7NEI3"/>
<dbReference type="eggNOG" id="COG3275">
    <property type="taxonomic scope" value="Bacteria"/>
</dbReference>
<sequence length="391" mass="41219">MTLAGPKIADNASRGIRAVAAKGDQLTDEPRVVEAPAGLYDEIAQDLQQMRFAAGDVPYAEIVRRIAVRRERNGVQAGHARPARTTVYDVFRIGRTRVNPHLVGEIAGALGASDLEVAQWEARCLLARKNPPAAPIAVPEPDPPTPQPAVVETQTPAKSRKLMLILACIGLNVLGFTVVAMLGLPLYFDMIGTAVAAIALGPWAGVAVGLSTNAIGLAITDSSSIAFGLVNIVGALVWGYGARRLRLCQTLPRYLLLNVLVALSCSVIASTLLVLLFNGGTGHASESTTRNLTAMGNPLSVAVLGSNVFHSLADKLLTGFVALGVLSAVRRGMEVPFYDTLSADTMLHLKAAGSPLLDAGHDSRPAPARLKVRTARLLPRKGRPKPVAELP</sequence>
<organism evidence="2 3">
    <name type="scientific">Paeniglutamicibacter gangotriensis Lz1y</name>
    <dbReference type="NCBI Taxonomy" id="1276920"/>
    <lineage>
        <taxon>Bacteria</taxon>
        <taxon>Bacillati</taxon>
        <taxon>Actinomycetota</taxon>
        <taxon>Actinomycetes</taxon>
        <taxon>Micrococcales</taxon>
        <taxon>Micrococcaceae</taxon>
        <taxon>Paeniglutamicibacter</taxon>
    </lineage>
</organism>
<evidence type="ECO:0000313" key="3">
    <source>
        <dbReference type="Proteomes" id="UP000012015"/>
    </source>
</evidence>
<dbReference type="EMBL" id="AOCK01000013">
    <property type="protein sequence ID" value="EMQ96908.1"/>
    <property type="molecule type" value="Genomic_DNA"/>
</dbReference>
<dbReference type="Proteomes" id="UP000012015">
    <property type="component" value="Unassembled WGS sequence"/>
</dbReference>
<dbReference type="PATRIC" id="fig|1276920.7.peg.3762"/>
<accession>M7NEI3</accession>
<comment type="caution">
    <text evidence="2">The sequence shown here is derived from an EMBL/GenBank/DDBJ whole genome shotgun (WGS) entry which is preliminary data.</text>
</comment>
<dbReference type="Gene3D" id="1.10.1760.20">
    <property type="match status" value="1"/>
</dbReference>
<feature type="transmembrane region" description="Helical" evidence="1">
    <location>
        <begin position="254"/>
        <end position="277"/>
    </location>
</feature>
<keyword evidence="1" id="KW-0812">Transmembrane</keyword>
<evidence type="ECO:0008006" key="4">
    <source>
        <dbReference type="Google" id="ProtNLM"/>
    </source>
</evidence>
<keyword evidence="3" id="KW-1185">Reference proteome</keyword>
<gene>
    <name evidence="2" type="ORF">ADIAG_03759</name>
</gene>
<feature type="transmembrane region" description="Helical" evidence="1">
    <location>
        <begin position="195"/>
        <end position="219"/>
    </location>
</feature>
<dbReference type="STRING" id="1276920.ADIAG_03759"/>
<evidence type="ECO:0000256" key="1">
    <source>
        <dbReference type="SAM" id="Phobius"/>
    </source>
</evidence>
<proteinExistence type="predicted"/>
<keyword evidence="1" id="KW-1133">Transmembrane helix</keyword>